<dbReference type="Pfam" id="PF00486">
    <property type="entry name" value="Trans_reg_C"/>
    <property type="match status" value="1"/>
</dbReference>
<dbReference type="Gene3D" id="1.10.10.10">
    <property type="entry name" value="Winged helix-like DNA-binding domain superfamily/Winged helix DNA-binding domain"/>
    <property type="match status" value="1"/>
</dbReference>
<evidence type="ECO:0000256" key="3">
    <source>
        <dbReference type="ARBA" id="ARBA00023015"/>
    </source>
</evidence>
<gene>
    <name evidence="10" type="ORF">SAMN05421847_2596</name>
</gene>
<keyword evidence="11" id="KW-1185">Reference proteome</keyword>
<dbReference type="PANTHER" id="PTHR48111">
    <property type="entry name" value="REGULATOR OF RPOS"/>
    <property type="match status" value="1"/>
</dbReference>
<evidence type="ECO:0000256" key="7">
    <source>
        <dbReference type="PROSITE-ProRule" id="PRU01091"/>
    </source>
</evidence>
<dbReference type="InterPro" id="IPR001789">
    <property type="entry name" value="Sig_transdc_resp-reg_receiver"/>
</dbReference>
<dbReference type="EMBL" id="FNUS01000007">
    <property type="protein sequence ID" value="SEG53521.1"/>
    <property type="molecule type" value="Genomic_DNA"/>
</dbReference>
<accession>A0A1H6AY92</accession>
<dbReference type="InterPro" id="IPR036388">
    <property type="entry name" value="WH-like_DNA-bd_sf"/>
</dbReference>
<keyword evidence="5" id="KW-0804">Transcription</keyword>
<evidence type="ECO:0000256" key="2">
    <source>
        <dbReference type="ARBA" id="ARBA00023012"/>
    </source>
</evidence>
<dbReference type="PROSITE" id="PS51755">
    <property type="entry name" value="OMPR_PHOB"/>
    <property type="match status" value="1"/>
</dbReference>
<feature type="DNA-binding region" description="OmpR/PhoB-type" evidence="7">
    <location>
        <begin position="124"/>
        <end position="224"/>
    </location>
</feature>
<feature type="modified residue" description="4-aspartylphosphate" evidence="6">
    <location>
        <position position="51"/>
    </location>
</feature>
<dbReference type="Proteomes" id="UP000236738">
    <property type="component" value="Unassembled WGS sequence"/>
</dbReference>
<keyword evidence="2" id="KW-0902">Two-component regulatory system</keyword>
<protein>
    <submittedName>
        <fullName evidence="10">DNA-binding response regulator, OmpR family, contains REC and winged-helix (WHTH) domain</fullName>
    </submittedName>
</protein>
<dbReference type="Gene3D" id="6.10.250.690">
    <property type="match status" value="1"/>
</dbReference>
<dbReference type="AlphaFoldDB" id="A0A1H6AY92"/>
<evidence type="ECO:0000256" key="5">
    <source>
        <dbReference type="ARBA" id="ARBA00023163"/>
    </source>
</evidence>
<evidence type="ECO:0000259" key="8">
    <source>
        <dbReference type="PROSITE" id="PS50110"/>
    </source>
</evidence>
<dbReference type="SUPFAM" id="SSF52172">
    <property type="entry name" value="CheY-like"/>
    <property type="match status" value="1"/>
</dbReference>
<dbReference type="InterPro" id="IPR001867">
    <property type="entry name" value="OmpR/PhoB-type_DNA-bd"/>
</dbReference>
<dbReference type="GO" id="GO:0032993">
    <property type="term" value="C:protein-DNA complex"/>
    <property type="evidence" value="ECO:0007669"/>
    <property type="project" value="TreeGrafter"/>
</dbReference>
<reference evidence="11" key="1">
    <citation type="submission" date="2016-10" db="EMBL/GenBank/DDBJ databases">
        <authorList>
            <person name="Varghese N."/>
            <person name="Submissions S."/>
        </authorList>
    </citation>
    <scope>NUCLEOTIDE SEQUENCE [LARGE SCALE GENOMIC DNA]</scope>
    <source>
        <strain evidence="11">DSM 21580</strain>
    </source>
</reference>
<name>A0A1H6AY92_9FLAO</name>
<evidence type="ECO:0000256" key="6">
    <source>
        <dbReference type="PROSITE-ProRule" id="PRU00169"/>
    </source>
</evidence>
<organism evidence="10 11">
    <name type="scientific">Halpernia humi</name>
    <dbReference type="NCBI Taxonomy" id="493375"/>
    <lineage>
        <taxon>Bacteria</taxon>
        <taxon>Pseudomonadati</taxon>
        <taxon>Bacteroidota</taxon>
        <taxon>Flavobacteriia</taxon>
        <taxon>Flavobacteriales</taxon>
        <taxon>Weeksellaceae</taxon>
        <taxon>Chryseobacterium group</taxon>
        <taxon>Halpernia</taxon>
    </lineage>
</organism>
<dbReference type="Pfam" id="PF00072">
    <property type="entry name" value="Response_reg"/>
    <property type="match status" value="1"/>
</dbReference>
<dbReference type="GO" id="GO:0005829">
    <property type="term" value="C:cytosol"/>
    <property type="evidence" value="ECO:0007669"/>
    <property type="project" value="TreeGrafter"/>
</dbReference>
<keyword evidence="3" id="KW-0805">Transcription regulation</keyword>
<dbReference type="OrthoDB" id="9790442at2"/>
<dbReference type="PANTHER" id="PTHR48111:SF22">
    <property type="entry name" value="REGULATOR OF RPOS"/>
    <property type="match status" value="1"/>
</dbReference>
<evidence type="ECO:0000313" key="11">
    <source>
        <dbReference type="Proteomes" id="UP000236738"/>
    </source>
</evidence>
<dbReference type="InterPro" id="IPR039420">
    <property type="entry name" value="WalR-like"/>
</dbReference>
<dbReference type="GO" id="GO:0006355">
    <property type="term" value="P:regulation of DNA-templated transcription"/>
    <property type="evidence" value="ECO:0007669"/>
    <property type="project" value="InterPro"/>
</dbReference>
<dbReference type="RefSeq" id="WP_103914454.1">
    <property type="nucleotide sequence ID" value="NZ_FNUS01000007.1"/>
</dbReference>
<proteinExistence type="predicted"/>
<keyword evidence="4 7" id="KW-0238">DNA-binding</keyword>
<evidence type="ECO:0000256" key="4">
    <source>
        <dbReference type="ARBA" id="ARBA00023125"/>
    </source>
</evidence>
<dbReference type="SMART" id="SM00862">
    <property type="entry name" value="Trans_reg_C"/>
    <property type="match status" value="1"/>
</dbReference>
<dbReference type="Gene3D" id="3.40.50.2300">
    <property type="match status" value="1"/>
</dbReference>
<dbReference type="GO" id="GO:0000156">
    <property type="term" value="F:phosphorelay response regulator activity"/>
    <property type="evidence" value="ECO:0007669"/>
    <property type="project" value="TreeGrafter"/>
</dbReference>
<dbReference type="SMART" id="SM00448">
    <property type="entry name" value="REC"/>
    <property type="match status" value="1"/>
</dbReference>
<evidence type="ECO:0000256" key="1">
    <source>
        <dbReference type="ARBA" id="ARBA00022553"/>
    </source>
</evidence>
<keyword evidence="1 6" id="KW-0597">Phosphoprotein</keyword>
<feature type="domain" description="OmpR/PhoB-type" evidence="9">
    <location>
        <begin position="124"/>
        <end position="224"/>
    </location>
</feature>
<feature type="domain" description="Response regulatory" evidence="8">
    <location>
        <begin position="2"/>
        <end position="116"/>
    </location>
</feature>
<evidence type="ECO:0000259" key="9">
    <source>
        <dbReference type="PROSITE" id="PS51755"/>
    </source>
</evidence>
<dbReference type="PROSITE" id="PS50110">
    <property type="entry name" value="RESPONSE_REGULATORY"/>
    <property type="match status" value="1"/>
</dbReference>
<dbReference type="InterPro" id="IPR011006">
    <property type="entry name" value="CheY-like_superfamily"/>
</dbReference>
<dbReference type="CDD" id="cd00383">
    <property type="entry name" value="trans_reg_C"/>
    <property type="match status" value="1"/>
</dbReference>
<evidence type="ECO:0000313" key="10">
    <source>
        <dbReference type="EMBL" id="SEG53521.1"/>
    </source>
</evidence>
<sequence>MKILLIEDEDQLSKSILEYLKNEKYSCEVAKNYSNAIEKLESFAYDCILLDITLPDGNGLNLLKFLKEEKKSDGVIIISAKNSLDDKILGLQLGADDYLPKPFHLAELGARISSVIRRRQFKGNSTILINDLEIDTDSKIILFNKKAIDFTRKEYDILLYLSVNKNRIISKNAIAEHIAEDNIDFFDNFDFLYAHIKNIKKKLAKIGAKDCIKSVYGMGYKIEAK</sequence>
<dbReference type="GO" id="GO:0000976">
    <property type="term" value="F:transcription cis-regulatory region binding"/>
    <property type="evidence" value="ECO:0007669"/>
    <property type="project" value="TreeGrafter"/>
</dbReference>